<name>A0AAU9DDX9_9BACT</name>
<evidence type="ECO:0000259" key="2">
    <source>
        <dbReference type="Pfam" id="PF03445"/>
    </source>
</evidence>
<organism evidence="4 5">
    <name type="scientific">Fulvitalea axinellae</name>
    <dbReference type="NCBI Taxonomy" id="1182444"/>
    <lineage>
        <taxon>Bacteria</taxon>
        <taxon>Pseudomonadati</taxon>
        <taxon>Bacteroidota</taxon>
        <taxon>Cytophagia</taxon>
        <taxon>Cytophagales</taxon>
        <taxon>Persicobacteraceae</taxon>
        <taxon>Fulvitalea</taxon>
    </lineage>
</organism>
<accession>A0AAU9DDX9</accession>
<feature type="region of interest" description="Disordered" evidence="1">
    <location>
        <begin position="1"/>
        <end position="24"/>
    </location>
</feature>
<feature type="domain" description="DUF294" evidence="3">
    <location>
        <begin position="355"/>
        <end position="431"/>
    </location>
</feature>
<gene>
    <name evidence="4" type="ORF">FUAX_50660</name>
</gene>
<sequence length="490" mass="56042">MFTRAKPQRVIRNTSASGVSRQPPRSAVAQCMLLTDRAGNEREDLDVDNTERFLSLIHRAEKAFAPSPITFLMSLLGQMESDSDSYRYAGIMAVIKAKIQSLISETLWSESIEFFAQACCEYFFLRMVMENSYFTDTHLPAFFTDAARASDEMIQHEKDIQARASAGEDIGVLMSQMTRFREQLVADCSLESMALAGHPKRGLALMATGSFGREECVAASDIDFGYLGDDSEHELITRLKHLTSGKLYLARQLAVEKLGLKDVNYGYGPDMEWLKDKGSFLASGIVRANNEDGNLSDTRVFRVLGTEDYPSKAKARTRNYASEFEASRLKHYPKEKHLQEQMRWLADSKEPTDITENNRFDIKDRCLRLLTIGAQQLSLLFRLNKTNTRERLQALKAKNIMPADLCDELERIFLRLCHMRNTMHLKHHDEADHVVFGEDFWLPAKETIDEATFREILDMQKTLRRFAAILKKIGKDHRETFKGLEVIYED</sequence>
<dbReference type="InterPro" id="IPR018821">
    <property type="entry name" value="DUF294_put_nucleoTrafse_sb-bd"/>
</dbReference>
<proteinExistence type="predicted"/>
<keyword evidence="5" id="KW-1185">Reference proteome</keyword>
<feature type="domain" description="Protein-PII uridylyltransferase N-terminal" evidence="2">
    <location>
        <begin position="162"/>
        <end position="232"/>
    </location>
</feature>
<dbReference type="GO" id="GO:0008773">
    <property type="term" value="F:[protein-PII] uridylyltransferase activity"/>
    <property type="evidence" value="ECO:0007669"/>
    <property type="project" value="InterPro"/>
</dbReference>
<evidence type="ECO:0000313" key="5">
    <source>
        <dbReference type="Proteomes" id="UP001348817"/>
    </source>
</evidence>
<dbReference type="EMBL" id="AP025319">
    <property type="protein sequence ID" value="BDD12634.1"/>
    <property type="molecule type" value="Genomic_DNA"/>
</dbReference>
<dbReference type="Proteomes" id="UP001348817">
    <property type="component" value="Plasmid pFA5"/>
</dbReference>
<evidence type="ECO:0000259" key="3">
    <source>
        <dbReference type="Pfam" id="PF10335"/>
    </source>
</evidence>
<dbReference type="AlphaFoldDB" id="A0AAU9DDX9"/>
<protein>
    <submittedName>
        <fullName evidence="4">Uncharacterized protein</fullName>
    </submittedName>
</protein>
<evidence type="ECO:0000256" key="1">
    <source>
        <dbReference type="SAM" id="MobiDB-lite"/>
    </source>
</evidence>
<dbReference type="Pfam" id="PF10335">
    <property type="entry name" value="DUF294_C"/>
    <property type="match status" value="1"/>
</dbReference>
<dbReference type="InterPro" id="IPR005105">
    <property type="entry name" value="GlnD_Uridyltrans_N"/>
</dbReference>
<dbReference type="KEGG" id="fax:FUAX_50660"/>
<reference evidence="4 5" key="1">
    <citation type="submission" date="2021-12" db="EMBL/GenBank/DDBJ databases">
        <title>Genome sequencing of bacteria with rrn-lacking chromosome and rrn-plasmid.</title>
        <authorList>
            <person name="Anda M."/>
            <person name="Iwasaki W."/>
        </authorList>
    </citation>
    <scope>NUCLEOTIDE SEQUENCE [LARGE SCALE GENOMIC DNA]</scope>
    <source>
        <strain evidence="4 5">DSM 100852</strain>
        <plasmid evidence="4 5">pFA5</plasmid>
    </source>
</reference>
<evidence type="ECO:0000313" key="4">
    <source>
        <dbReference type="EMBL" id="BDD12634.1"/>
    </source>
</evidence>
<feature type="compositionally biased region" description="Polar residues" evidence="1">
    <location>
        <begin position="11"/>
        <end position="20"/>
    </location>
</feature>
<keyword evidence="4" id="KW-0614">Plasmid</keyword>
<geneLocation type="plasmid" evidence="4 5">
    <name>pFA5</name>
</geneLocation>
<dbReference type="Pfam" id="PF03445">
    <property type="entry name" value="DUF294"/>
    <property type="match status" value="1"/>
</dbReference>